<dbReference type="HOGENOM" id="CLU_029055_0_0_1"/>
<keyword evidence="3" id="KW-0479">Metal-binding</keyword>
<dbReference type="AlphaFoldDB" id="A0A0C2SX68"/>
<dbReference type="GO" id="GO:0070860">
    <property type="term" value="C:RNA polymerase I core factor complex"/>
    <property type="evidence" value="ECO:0007669"/>
    <property type="project" value="InterPro"/>
</dbReference>
<feature type="domain" description="Rrn7/TAF1B N-terminal cyclin" evidence="11">
    <location>
        <begin position="85"/>
        <end position="233"/>
    </location>
</feature>
<evidence type="ECO:0000256" key="2">
    <source>
        <dbReference type="ARBA" id="ARBA00006899"/>
    </source>
</evidence>
<dbReference type="Pfam" id="PF20645">
    <property type="entry name" value="Rrn7_cyclin_C"/>
    <property type="match status" value="1"/>
</dbReference>
<feature type="compositionally biased region" description="Basic and acidic residues" evidence="10">
    <location>
        <begin position="180"/>
        <end position="190"/>
    </location>
</feature>
<dbReference type="InterPro" id="IPR033599">
    <property type="entry name" value="TAF1B/Rrn7"/>
</dbReference>
<evidence type="ECO:0000256" key="5">
    <source>
        <dbReference type="ARBA" id="ARBA00022833"/>
    </source>
</evidence>
<evidence type="ECO:0000259" key="12">
    <source>
        <dbReference type="Pfam" id="PF20645"/>
    </source>
</evidence>
<gene>
    <name evidence="13" type="ORF">M378DRAFT_72178</name>
</gene>
<feature type="region of interest" description="Disordered" evidence="10">
    <location>
        <begin position="458"/>
        <end position="477"/>
    </location>
</feature>
<evidence type="ECO:0000313" key="13">
    <source>
        <dbReference type="EMBL" id="KIL68055.1"/>
    </source>
</evidence>
<evidence type="ECO:0000256" key="10">
    <source>
        <dbReference type="SAM" id="MobiDB-lite"/>
    </source>
</evidence>
<feature type="compositionally biased region" description="Polar residues" evidence="10">
    <location>
        <begin position="458"/>
        <end position="470"/>
    </location>
</feature>
<proteinExistence type="inferred from homology"/>
<reference evidence="13 14" key="1">
    <citation type="submission" date="2014-04" db="EMBL/GenBank/DDBJ databases">
        <title>Evolutionary Origins and Diversification of the Mycorrhizal Mutualists.</title>
        <authorList>
            <consortium name="DOE Joint Genome Institute"/>
            <consortium name="Mycorrhizal Genomics Consortium"/>
            <person name="Kohler A."/>
            <person name="Kuo A."/>
            <person name="Nagy L.G."/>
            <person name="Floudas D."/>
            <person name="Copeland A."/>
            <person name="Barry K.W."/>
            <person name="Cichocki N."/>
            <person name="Veneault-Fourrey C."/>
            <person name="LaButti K."/>
            <person name="Lindquist E.A."/>
            <person name="Lipzen A."/>
            <person name="Lundell T."/>
            <person name="Morin E."/>
            <person name="Murat C."/>
            <person name="Riley R."/>
            <person name="Ohm R."/>
            <person name="Sun H."/>
            <person name="Tunlid A."/>
            <person name="Henrissat B."/>
            <person name="Grigoriev I.V."/>
            <person name="Hibbett D.S."/>
            <person name="Martin F."/>
        </authorList>
    </citation>
    <scope>NUCLEOTIDE SEQUENCE [LARGE SCALE GENOMIC DNA]</scope>
    <source>
        <strain evidence="13 14">Koide BX008</strain>
    </source>
</reference>
<evidence type="ECO:0000256" key="8">
    <source>
        <dbReference type="ARBA" id="ARBA00023163"/>
    </source>
</evidence>
<keyword evidence="14" id="KW-1185">Reference proteome</keyword>
<name>A0A0C2SX68_AMAMK</name>
<protein>
    <recommendedName>
        <fullName evidence="15">RRN7-type domain-containing protein</fullName>
    </recommendedName>
</protein>
<feature type="compositionally biased region" description="Polar residues" evidence="10">
    <location>
        <begin position="135"/>
        <end position="147"/>
    </location>
</feature>
<evidence type="ECO:0000313" key="14">
    <source>
        <dbReference type="Proteomes" id="UP000054549"/>
    </source>
</evidence>
<keyword evidence="5" id="KW-0862">Zinc</keyword>
<dbReference type="FunCoup" id="A0A0C2SX68">
    <property type="interactions" value="46"/>
</dbReference>
<evidence type="ECO:0000259" key="11">
    <source>
        <dbReference type="Pfam" id="PF20644"/>
    </source>
</evidence>
<dbReference type="PANTHER" id="PTHR31576:SF2">
    <property type="entry name" value="TATA BOX-BINDING PROTEIN-ASSOCIATED FACTOR RNA POLYMERASE I SUBUNIT B"/>
    <property type="match status" value="1"/>
</dbReference>
<keyword evidence="9" id="KW-0539">Nucleus</keyword>
<dbReference type="STRING" id="946122.A0A0C2SX68"/>
<comment type="subcellular location">
    <subcellularLocation>
        <location evidence="1">Nucleus</location>
        <location evidence="1">Nucleolus</location>
    </subcellularLocation>
</comment>
<dbReference type="GO" id="GO:0008270">
    <property type="term" value="F:zinc ion binding"/>
    <property type="evidence" value="ECO:0007669"/>
    <property type="project" value="UniProtKB-KW"/>
</dbReference>
<keyword evidence="8" id="KW-0804">Transcription</keyword>
<comment type="similarity">
    <text evidence="2">Belongs to the RRN7/TAF1B family.</text>
</comment>
<feature type="region of interest" description="Disordered" evidence="10">
    <location>
        <begin position="127"/>
        <end position="202"/>
    </location>
</feature>
<feature type="compositionally biased region" description="Low complexity" evidence="10">
    <location>
        <begin position="164"/>
        <end position="173"/>
    </location>
</feature>
<evidence type="ECO:0008006" key="15">
    <source>
        <dbReference type="Google" id="ProtNLM"/>
    </source>
</evidence>
<dbReference type="Proteomes" id="UP000054549">
    <property type="component" value="Unassembled WGS sequence"/>
</dbReference>
<dbReference type="OrthoDB" id="428577at2759"/>
<organism evidence="13 14">
    <name type="scientific">Amanita muscaria (strain Koide BX008)</name>
    <dbReference type="NCBI Taxonomy" id="946122"/>
    <lineage>
        <taxon>Eukaryota</taxon>
        <taxon>Fungi</taxon>
        <taxon>Dikarya</taxon>
        <taxon>Basidiomycota</taxon>
        <taxon>Agaricomycotina</taxon>
        <taxon>Agaricomycetes</taxon>
        <taxon>Agaricomycetidae</taxon>
        <taxon>Agaricales</taxon>
        <taxon>Pluteineae</taxon>
        <taxon>Amanitaceae</taxon>
        <taxon>Amanita</taxon>
    </lineage>
</organism>
<feature type="domain" description="Rrn7/TAF1B C-terminal cyclin" evidence="12">
    <location>
        <begin position="289"/>
        <end position="452"/>
    </location>
</feature>
<keyword evidence="4" id="KW-0863">Zinc-finger</keyword>
<evidence type="ECO:0000256" key="9">
    <source>
        <dbReference type="ARBA" id="ARBA00023242"/>
    </source>
</evidence>
<evidence type="ECO:0000256" key="6">
    <source>
        <dbReference type="ARBA" id="ARBA00023015"/>
    </source>
</evidence>
<dbReference type="Pfam" id="PF20644">
    <property type="entry name" value="Rrn7_cyclin_N"/>
    <property type="match status" value="1"/>
</dbReference>
<dbReference type="InParanoid" id="A0A0C2SX68"/>
<keyword evidence="6" id="KW-0805">Transcription regulation</keyword>
<sequence>MPFKSRCPTCGSRHWHKEPSSGMIVCSEGHILESYRNESNEMEFAGQHVMRQRQVKKKKQKKGRNRVNPQIYHGSMGRLLYFQCLQILLRMQVSALVKRWDLPSEIEVVCRDVWALNLCLLSQPIHGNTDEVEDTPTQASDTKAQNTDGEESDGDENDIDSELEQLLSGSSDSSSEDENEGTRLDADKQQSGKTRRKVRGEEGPPSTVVVLMIACWLLRIPVICQDFSRHVPHSSMNGICDRMCCRAIEAYELPYLDCTRLLPVDLTSHLTKHAKQSLSPHHAPKTLILHALCSRLARKLNQSYGIVIPEVNAAPILWRAVCAMGGTPTLYMLAKRLSQVFSLKLVLHSSSAPDTPDVKKEVRGGENPPVEVTFVAIIVIVLKMVYGLDGKERTPKTPDDPACSLPRLHNFLANLRSLDNRDEYKYDSRRIISVGDLKEEEIDEYLDFCEEALLGTDQENQGGTNEYQARSSDRNNQELTQGRRILPMTATSVRPDGKGMPPGKDYWIWSGRDVLGIFPSELWETMKRGGQWGGVDEEYICSLVEKYEERLFRWWHRAESEAMATGM</sequence>
<feature type="compositionally biased region" description="Acidic residues" evidence="10">
    <location>
        <begin position="148"/>
        <end position="163"/>
    </location>
</feature>
<evidence type="ECO:0000256" key="1">
    <source>
        <dbReference type="ARBA" id="ARBA00004604"/>
    </source>
</evidence>
<keyword evidence="7" id="KW-0238">DNA-binding</keyword>
<dbReference type="GO" id="GO:0042790">
    <property type="term" value="P:nucleolar large rRNA transcription by RNA polymerase I"/>
    <property type="evidence" value="ECO:0007669"/>
    <property type="project" value="TreeGrafter"/>
</dbReference>
<evidence type="ECO:0000256" key="7">
    <source>
        <dbReference type="ARBA" id="ARBA00023125"/>
    </source>
</evidence>
<evidence type="ECO:0000256" key="3">
    <source>
        <dbReference type="ARBA" id="ARBA00022723"/>
    </source>
</evidence>
<evidence type="ECO:0000256" key="4">
    <source>
        <dbReference type="ARBA" id="ARBA00022771"/>
    </source>
</evidence>
<dbReference type="InterPro" id="IPR048538">
    <property type="entry name" value="Rrn7_cyclin_C"/>
</dbReference>
<accession>A0A0C2SX68</accession>
<dbReference type="EMBL" id="KN818229">
    <property type="protein sequence ID" value="KIL68055.1"/>
    <property type="molecule type" value="Genomic_DNA"/>
</dbReference>
<dbReference type="InterPro" id="IPR048540">
    <property type="entry name" value="Rrn7_cyclin_N"/>
</dbReference>
<dbReference type="GO" id="GO:0001164">
    <property type="term" value="F:RNA polymerase I core promoter sequence-specific DNA binding"/>
    <property type="evidence" value="ECO:0007669"/>
    <property type="project" value="InterPro"/>
</dbReference>
<dbReference type="PANTHER" id="PTHR31576">
    <property type="entry name" value="TATA BOX-BINDING PROTEIN-ASSOCIATED FACTOR RNA POLYMERASE I SUBUNIT B"/>
    <property type="match status" value="1"/>
</dbReference>